<evidence type="ECO:0000256" key="2">
    <source>
        <dbReference type="ARBA" id="ARBA00022649"/>
    </source>
</evidence>
<dbReference type="STRING" id="319225.Plut_0833"/>
<dbReference type="eggNOG" id="COG3077">
    <property type="taxonomic scope" value="Bacteria"/>
</dbReference>
<dbReference type="RefSeq" id="WP_011357573.1">
    <property type="nucleotide sequence ID" value="NC_007512.1"/>
</dbReference>
<comment type="similarity">
    <text evidence="1">Belongs to the RelB/DinJ antitoxin family.</text>
</comment>
<protein>
    <submittedName>
        <fullName evidence="3">DNA-damage-inducible protein J</fullName>
    </submittedName>
</protein>
<proteinExistence type="inferred from homology"/>
<dbReference type="AlphaFoldDB" id="Q3B4N2"/>
<organism evidence="3 4">
    <name type="scientific">Chlorobium luteolum (strain DSM 273 / BCRC 81028 / 2530)</name>
    <name type="common">Pelodictyon luteolum</name>
    <dbReference type="NCBI Taxonomy" id="319225"/>
    <lineage>
        <taxon>Bacteria</taxon>
        <taxon>Pseudomonadati</taxon>
        <taxon>Chlorobiota</taxon>
        <taxon>Chlorobiia</taxon>
        <taxon>Chlorobiales</taxon>
        <taxon>Chlorobiaceae</taxon>
        <taxon>Chlorobium/Pelodictyon group</taxon>
        <taxon>Pelodictyon</taxon>
    </lineage>
</organism>
<dbReference type="Gene3D" id="1.10.1220.10">
    <property type="entry name" value="Met repressor-like"/>
    <property type="match status" value="1"/>
</dbReference>
<dbReference type="GO" id="GO:0000987">
    <property type="term" value="F:cis-regulatory region sequence-specific DNA binding"/>
    <property type="evidence" value="ECO:0007669"/>
    <property type="project" value="InterPro"/>
</dbReference>
<dbReference type="Pfam" id="PF04221">
    <property type="entry name" value="RelB"/>
    <property type="match status" value="1"/>
</dbReference>
<reference evidence="4" key="1">
    <citation type="submission" date="2005-08" db="EMBL/GenBank/DDBJ databases">
        <title>Complete sequence of Pelodictyon luteolum DSM 273.</title>
        <authorList>
            <consortium name="US DOE Joint Genome Institute"/>
            <person name="Copeland A."/>
            <person name="Lucas S."/>
            <person name="Lapidus A."/>
            <person name="Barry K."/>
            <person name="Detter J.C."/>
            <person name="Glavina T."/>
            <person name="Hammon N."/>
            <person name="Israni S."/>
            <person name="Pitluck S."/>
            <person name="Bryant D."/>
            <person name="Schmutz J."/>
            <person name="Larimer F."/>
            <person name="Land M."/>
            <person name="Kyrpides N."/>
            <person name="Ivanova N."/>
            <person name="Richardson P."/>
        </authorList>
    </citation>
    <scope>NUCLEOTIDE SEQUENCE [LARGE SCALE GENOMIC DNA]</scope>
    <source>
        <strain evidence="4">DSM 273 / BCRC 81028 / 2530</strain>
    </source>
</reference>
<dbReference type="PANTHER" id="PTHR38781">
    <property type="entry name" value="ANTITOXIN DINJ-RELATED"/>
    <property type="match status" value="1"/>
</dbReference>
<keyword evidence="2" id="KW-1277">Toxin-antitoxin system</keyword>
<dbReference type="EMBL" id="CP000096">
    <property type="protein sequence ID" value="ABB23699.1"/>
    <property type="molecule type" value="Genomic_DNA"/>
</dbReference>
<evidence type="ECO:0000313" key="4">
    <source>
        <dbReference type="Proteomes" id="UP000002709"/>
    </source>
</evidence>
<dbReference type="GO" id="GO:0015643">
    <property type="term" value="F:toxic substance binding"/>
    <property type="evidence" value="ECO:0007669"/>
    <property type="project" value="InterPro"/>
</dbReference>
<gene>
    <name evidence="3" type="ordered locus">Plut_0833</name>
</gene>
<dbReference type="HOGENOM" id="CLU_154558_12_0_10"/>
<accession>Q3B4N2</accession>
<dbReference type="NCBIfam" id="TIGR02384">
    <property type="entry name" value="RelB_DinJ"/>
    <property type="match status" value="1"/>
</dbReference>
<evidence type="ECO:0000256" key="1">
    <source>
        <dbReference type="ARBA" id="ARBA00010562"/>
    </source>
</evidence>
<dbReference type="GO" id="GO:0006355">
    <property type="term" value="P:regulation of DNA-templated transcription"/>
    <property type="evidence" value="ECO:0007669"/>
    <property type="project" value="InterPro"/>
</dbReference>
<dbReference type="KEGG" id="plt:Plut_0833"/>
<dbReference type="GO" id="GO:0006351">
    <property type="term" value="P:DNA-templated transcription"/>
    <property type="evidence" value="ECO:0007669"/>
    <property type="project" value="TreeGrafter"/>
</dbReference>
<dbReference type="InterPro" id="IPR007337">
    <property type="entry name" value="RelB/DinJ"/>
</dbReference>
<dbReference type="Proteomes" id="UP000002709">
    <property type="component" value="Chromosome"/>
</dbReference>
<dbReference type="PIRSF" id="PIRSF003108">
    <property type="entry name" value="DinJ"/>
    <property type="match status" value="1"/>
</dbReference>
<name>Q3B4N2_CHLL3</name>
<keyword evidence="4" id="KW-1185">Reference proteome</keyword>
<dbReference type="InterPro" id="IPR026262">
    <property type="entry name" value="DinJ"/>
</dbReference>
<dbReference type="GO" id="GO:0044010">
    <property type="term" value="P:single-species biofilm formation"/>
    <property type="evidence" value="ECO:0007669"/>
    <property type="project" value="InterPro"/>
</dbReference>
<dbReference type="InterPro" id="IPR013321">
    <property type="entry name" value="Arc_rbn_hlx_hlx"/>
</dbReference>
<evidence type="ECO:0000313" key="3">
    <source>
        <dbReference type="EMBL" id="ABB23699.1"/>
    </source>
</evidence>
<dbReference type="PANTHER" id="PTHR38781:SF1">
    <property type="entry name" value="ANTITOXIN DINJ-RELATED"/>
    <property type="match status" value="1"/>
</dbReference>
<sequence length="87" mass="9451">MIANTVVRARIDSETKDEASAILAAMGLSISDALRLLMKKIIAEKALPFNPLVPNNETIRAIKAARSRKLKTAGSVDELFKDLNADD</sequence>
<dbReference type="OrthoDB" id="9804867at2"/>